<dbReference type="Proteomes" id="UP000252182">
    <property type="component" value="Chromosome"/>
</dbReference>
<dbReference type="GO" id="GO:0019346">
    <property type="term" value="P:transsulfuration"/>
    <property type="evidence" value="ECO:0007669"/>
    <property type="project" value="InterPro"/>
</dbReference>
<dbReference type="EC" id="4.4.1.11" evidence="7"/>
<dbReference type="Pfam" id="PF01053">
    <property type="entry name" value="Cys_Met_Meta_PP"/>
    <property type="match status" value="1"/>
</dbReference>
<dbReference type="GO" id="GO:0071269">
    <property type="term" value="P:L-homocysteine biosynthetic process"/>
    <property type="evidence" value="ECO:0007669"/>
    <property type="project" value="TreeGrafter"/>
</dbReference>
<dbReference type="Gene3D" id="3.90.1150.10">
    <property type="entry name" value="Aspartate Aminotransferase, domain 1"/>
    <property type="match status" value="1"/>
</dbReference>
<keyword evidence="7" id="KW-0456">Lyase</keyword>
<reference evidence="8" key="1">
    <citation type="submission" date="2018-07" db="EMBL/GenBank/DDBJ databases">
        <authorList>
            <person name="Kim H."/>
        </authorList>
    </citation>
    <scope>NUCLEOTIDE SEQUENCE [LARGE SCALE GENOMIC DNA]</scope>
    <source>
        <strain evidence="8">F02</strain>
    </source>
</reference>
<comment type="similarity">
    <text evidence="2 6">Belongs to the trans-sulfuration enzymes family.</text>
</comment>
<dbReference type="GO" id="GO:0018826">
    <property type="term" value="F:methionine gamma-lyase activity"/>
    <property type="evidence" value="ECO:0007669"/>
    <property type="project" value="UniProtKB-EC"/>
</dbReference>
<feature type="modified residue" description="N6-(pyridoxal phosphate)lysine" evidence="5">
    <location>
        <position position="206"/>
    </location>
</feature>
<dbReference type="FunFam" id="3.40.640.10:FF:000046">
    <property type="entry name" value="Cystathionine gamma-lyase"/>
    <property type="match status" value="1"/>
</dbReference>
<keyword evidence="3" id="KW-0808">Transferase</keyword>
<comment type="cofactor">
    <cofactor evidence="1 6">
        <name>pyridoxal 5'-phosphate</name>
        <dbReference type="ChEBI" id="CHEBI:597326"/>
    </cofactor>
</comment>
<dbReference type="InterPro" id="IPR015421">
    <property type="entry name" value="PyrdxlP-dep_Trfase_major"/>
</dbReference>
<dbReference type="AlphaFoldDB" id="A0A345DC38"/>
<name>A0A345DC38_9BURK</name>
<dbReference type="GO" id="GO:0004124">
    <property type="term" value="F:cysteine synthase activity"/>
    <property type="evidence" value="ECO:0007669"/>
    <property type="project" value="TreeGrafter"/>
</dbReference>
<evidence type="ECO:0000313" key="7">
    <source>
        <dbReference type="EMBL" id="AXF85926.1"/>
    </source>
</evidence>
<dbReference type="PANTHER" id="PTHR43797">
    <property type="entry name" value="HOMOCYSTEINE/CYSTEINE SYNTHASE"/>
    <property type="match status" value="1"/>
</dbReference>
<dbReference type="PIRSF" id="PIRSF001434">
    <property type="entry name" value="CGS"/>
    <property type="match status" value="1"/>
</dbReference>
<sequence>MNTLHPQTQLLHSDRFRGAEHAAGHQPIHKSVQWGYEHAQDIADTFQNKRSGFTYARGGNPTTAALEAQINLLEQGIGTISFATGMAAISTVILALLKDGDHLVASQYLFGNTTSLFSTLAAHGVSISYVDVTDVEQLKAAIQPNTRMVFVETLANPRTQIADLMGIGDVCKAQGLVYVVDATMSTPALLRTKDCGASIVMNSLSKGLAGHGAVLGGSLTDTGLFDWSNYPNIFEGYRVGDPKNWGLLQLRKKGLRDIGGALSADSAQQIALGLETFFLRSERACRNALMLAQWLLAHPAVEHVDYPGLPQHPQHDRANVLFAGKGYGTLLSFTIKDGVKHPFEVLDALKVVMMSTGLGDNRSMALPVAQTIYAEMSAERRADWGITDGLIRVSVGIEHIDDLVADWAQALD</sequence>
<dbReference type="GO" id="GO:0003961">
    <property type="term" value="F:O-acetylhomoserine aminocarboxypropyltransferase activity"/>
    <property type="evidence" value="ECO:0007669"/>
    <property type="project" value="TreeGrafter"/>
</dbReference>
<accession>A0A345DC38</accession>
<gene>
    <name evidence="7" type="primary">mgl</name>
    <name evidence="7" type="ORF">DTO96_101666</name>
</gene>
<dbReference type="EMBL" id="CP031124">
    <property type="protein sequence ID" value="AXF85926.1"/>
    <property type="molecule type" value="Genomic_DNA"/>
</dbReference>
<evidence type="ECO:0000256" key="5">
    <source>
        <dbReference type="PIRSR" id="PIRSR001434-2"/>
    </source>
</evidence>
<evidence type="ECO:0000256" key="3">
    <source>
        <dbReference type="ARBA" id="ARBA00022679"/>
    </source>
</evidence>
<proteinExistence type="inferred from homology"/>
<dbReference type="RefSeq" id="WP_114563062.1">
    <property type="nucleotide sequence ID" value="NZ_CP031124.1"/>
</dbReference>
<dbReference type="GO" id="GO:0005737">
    <property type="term" value="C:cytoplasm"/>
    <property type="evidence" value="ECO:0007669"/>
    <property type="project" value="TreeGrafter"/>
</dbReference>
<evidence type="ECO:0000256" key="4">
    <source>
        <dbReference type="ARBA" id="ARBA00022898"/>
    </source>
</evidence>
<dbReference type="NCBIfam" id="NF004609">
    <property type="entry name" value="PRK05939.1"/>
    <property type="match status" value="1"/>
</dbReference>
<dbReference type="InterPro" id="IPR015422">
    <property type="entry name" value="PyrdxlP-dep_Trfase_small"/>
</dbReference>
<dbReference type="GO" id="GO:0006535">
    <property type="term" value="P:cysteine biosynthetic process from serine"/>
    <property type="evidence" value="ECO:0007669"/>
    <property type="project" value="TreeGrafter"/>
</dbReference>
<dbReference type="InterPro" id="IPR000277">
    <property type="entry name" value="Cys/Met-Metab_PyrdxlP-dep_enz"/>
</dbReference>
<evidence type="ECO:0000256" key="1">
    <source>
        <dbReference type="ARBA" id="ARBA00001933"/>
    </source>
</evidence>
<dbReference type="SUPFAM" id="SSF53383">
    <property type="entry name" value="PLP-dependent transferases"/>
    <property type="match status" value="1"/>
</dbReference>
<protein>
    <submittedName>
        <fullName evidence="7">L-methionine gamma-lyase</fullName>
        <ecNumber evidence="7">4.4.1.11</ecNumber>
    </submittedName>
</protein>
<keyword evidence="8" id="KW-1185">Reference proteome</keyword>
<dbReference type="KEGG" id="hyf:DTO96_101666"/>
<dbReference type="PANTHER" id="PTHR43797:SF2">
    <property type="entry name" value="HOMOCYSTEINE_CYSTEINE SYNTHASE"/>
    <property type="match status" value="1"/>
</dbReference>
<evidence type="ECO:0000256" key="2">
    <source>
        <dbReference type="ARBA" id="ARBA00009077"/>
    </source>
</evidence>
<keyword evidence="4 5" id="KW-0663">Pyridoxal phosphate</keyword>
<organism evidence="7 8">
    <name type="scientific">Ephemeroptericola cinctiostellae</name>
    <dbReference type="NCBI Taxonomy" id="2268024"/>
    <lineage>
        <taxon>Bacteria</taxon>
        <taxon>Pseudomonadati</taxon>
        <taxon>Pseudomonadota</taxon>
        <taxon>Betaproteobacteria</taxon>
        <taxon>Burkholderiales</taxon>
        <taxon>Burkholderiaceae</taxon>
        <taxon>Ephemeroptericola</taxon>
    </lineage>
</organism>
<dbReference type="InterPro" id="IPR015424">
    <property type="entry name" value="PyrdxlP-dep_Trfase"/>
</dbReference>
<dbReference type="GO" id="GO:0030170">
    <property type="term" value="F:pyridoxal phosphate binding"/>
    <property type="evidence" value="ECO:0007669"/>
    <property type="project" value="InterPro"/>
</dbReference>
<evidence type="ECO:0000256" key="6">
    <source>
        <dbReference type="RuleBase" id="RU362118"/>
    </source>
</evidence>
<evidence type="ECO:0000313" key="8">
    <source>
        <dbReference type="Proteomes" id="UP000252182"/>
    </source>
</evidence>
<dbReference type="OrthoDB" id="9805807at2"/>
<dbReference type="InterPro" id="IPR006235">
    <property type="entry name" value="OAc-hSer/O-AcSer_sulfhydrylase"/>
</dbReference>
<dbReference type="Gene3D" id="3.40.640.10">
    <property type="entry name" value="Type I PLP-dependent aspartate aminotransferase-like (Major domain)"/>
    <property type="match status" value="1"/>
</dbReference>